<name>A0ABP0MP48_9DINO</name>
<feature type="chain" id="PRO_5045029340" evidence="1">
    <location>
        <begin position="21"/>
        <end position="145"/>
    </location>
</feature>
<evidence type="ECO:0000313" key="2">
    <source>
        <dbReference type="EMBL" id="CAK9052373.1"/>
    </source>
</evidence>
<keyword evidence="4" id="KW-1185">Reference proteome</keyword>
<reference evidence="3 4" key="1">
    <citation type="submission" date="2024-02" db="EMBL/GenBank/DDBJ databases">
        <authorList>
            <person name="Chen Y."/>
            <person name="Shah S."/>
            <person name="Dougan E. K."/>
            <person name="Thang M."/>
            <person name="Chan C."/>
        </authorList>
    </citation>
    <scope>NUCLEOTIDE SEQUENCE [LARGE SCALE GENOMIC DNA]</scope>
</reference>
<protein>
    <submittedName>
        <fullName evidence="3">Uncharacterized protein</fullName>
    </submittedName>
</protein>
<evidence type="ECO:0000256" key="1">
    <source>
        <dbReference type="SAM" id="SignalP"/>
    </source>
</evidence>
<keyword evidence="1" id="KW-0732">Signal</keyword>
<accession>A0ABP0MP48</accession>
<dbReference type="Proteomes" id="UP001642484">
    <property type="component" value="Unassembled WGS sequence"/>
</dbReference>
<organism evidence="3 4">
    <name type="scientific">Durusdinium trenchii</name>
    <dbReference type="NCBI Taxonomy" id="1381693"/>
    <lineage>
        <taxon>Eukaryota</taxon>
        <taxon>Sar</taxon>
        <taxon>Alveolata</taxon>
        <taxon>Dinophyceae</taxon>
        <taxon>Suessiales</taxon>
        <taxon>Symbiodiniaceae</taxon>
        <taxon>Durusdinium</taxon>
    </lineage>
</organism>
<gene>
    <name evidence="2" type="ORF">CCMP2556_LOCUS26425</name>
    <name evidence="3" type="ORF">CCMP2556_LOCUS26484</name>
</gene>
<proteinExistence type="predicted"/>
<dbReference type="EMBL" id="CAXAMN010018488">
    <property type="protein sequence ID" value="CAK9052504.1"/>
    <property type="molecule type" value="Genomic_DNA"/>
</dbReference>
<evidence type="ECO:0000313" key="4">
    <source>
        <dbReference type="Proteomes" id="UP001642484"/>
    </source>
</evidence>
<comment type="caution">
    <text evidence="3">The sequence shown here is derived from an EMBL/GenBank/DDBJ whole genome shotgun (WGS) entry which is preliminary data.</text>
</comment>
<dbReference type="EMBL" id="CAXAMN010018403">
    <property type="protein sequence ID" value="CAK9052373.1"/>
    <property type="molecule type" value="Genomic_DNA"/>
</dbReference>
<feature type="signal peptide" evidence="1">
    <location>
        <begin position="1"/>
        <end position="20"/>
    </location>
</feature>
<evidence type="ECO:0000313" key="3">
    <source>
        <dbReference type="EMBL" id="CAK9052504.1"/>
    </source>
</evidence>
<sequence length="145" mass="15978">MKFALAMMLTACAALRDLKGEGEMVSAKSEAKMPKVTDPPSGTGGTWPCVDQPEYREILDGLYPLVKNCLYGIATNSARCMKAAFTEAHGPEKIADVNIFYGHIGDADVGYAGHEDCKLTLGWEVQDRDDKKWKALNIDFLVYKK</sequence>